<evidence type="ECO:0000313" key="3">
    <source>
        <dbReference type="Proteomes" id="UP000603453"/>
    </source>
</evidence>
<name>A0A8H7R134_9FUNG</name>
<reference evidence="2" key="1">
    <citation type="submission" date="2020-12" db="EMBL/GenBank/DDBJ databases">
        <title>Metabolic potential, ecology and presence of endohyphal bacteria is reflected in genomic diversity of Mucoromycotina.</title>
        <authorList>
            <person name="Muszewska A."/>
            <person name="Okrasinska A."/>
            <person name="Steczkiewicz K."/>
            <person name="Drgas O."/>
            <person name="Orlowska M."/>
            <person name="Perlinska-Lenart U."/>
            <person name="Aleksandrzak-Piekarczyk T."/>
            <person name="Szatraj K."/>
            <person name="Zielenkiewicz U."/>
            <person name="Pilsyk S."/>
            <person name="Malc E."/>
            <person name="Mieczkowski P."/>
            <person name="Kruszewska J.S."/>
            <person name="Biernat P."/>
            <person name="Pawlowska J."/>
        </authorList>
    </citation>
    <scope>NUCLEOTIDE SEQUENCE</scope>
    <source>
        <strain evidence="2">WA0000017839</strain>
    </source>
</reference>
<comment type="caution">
    <text evidence="2">The sequence shown here is derived from an EMBL/GenBank/DDBJ whole genome shotgun (WGS) entry which is preliminary data.</text>
</comment>
<protein>
    <submittedName>
        <fullName evidence="2">Uncharacterized protein</fullName>
    </submittedName>
</protein>
<dbReference type="Proteomes" id="UP000603453">
    <property type="component" value="Unassembled WGS sequence"/>
</dbReference>
<organism evidence="2 3">
    <name type="scientific">Mucor saturninus</name>
    <dbReference type="NCBI Taxonomy" id="64648"/>
    <lineage>
        <taxon>Eukaryota</taxon>
        <taxon>Fungi</taxon>
        <taxon>Fungi incertae sedis</taxon>
        <taxon>Mucoromycota</taxon>
        <taxon>Mucoromycotina</taxon>
        <taxon>Mucoromycetes</taxon>
        <taxon>Mucorales</taxon>
        <taxon>Mucorineae</taxon>
        <taxon>Mucoraceae</taxon>
        <taxon>Mucor</taxon>
    </lineage>
</organism>
<sequence>DSRTPRQIQKKLGRQNKKLKNLNFEDFCRQNNSIPSPNLHINVENNNNSTITSIANVKKLRLLVKQSDENVVLPTPGAAAEDSHRDTPDASTTFDNNNPASINLDNYTYADENKYEIDNVNVGELFKKYQLKAAKQIKEKGCFLESDIQELLAMNNILLIKPGQTSPLVSSIFNEACILSIQHKIKQIFGIIDSADINADVKVKIEKILKDTKSHTITMTKATKKLNDVLSDNDYKNYDDMIVIGIRNLLEIIPKYKFNGLINENQVGCSYANPVLSPIFNNPDKRSHLHWLNIKVLESNSKQPDFGGNLLENSNWVGPVLVGEVKGEDKKDDVYMCLMDLFRIGSLSMESINHNKYKGVIGIQVIGMQVTFYISTLLSKNFYVMMEICSITLPKDLTEIMSYFANVSDMLPVLQYYENSFELMNNLVSESHMDTIVDSKKIVCLSKDRKRKCPVVLSH</sequence>
<gene>
    <name evidence="2" type="ORF">INT47_012526</name>
</gene>
<keyword evidence="3" id="KW-1185">Reference proteome</keyword>
<dbReference type="OrthoDB" id="2248794at2759"/>
<feature type="non-terminal residue" evidence="2">
    <location>
        <position position="1"/>
    </location>
</feature>
<feature type="region of interest" description="Disordered" evidence="1">
    <location>
        <begin position="74"/>
        <end position="97"/>
    </location>
</feature>
<dbReference type="EMBL" id="JAEPRD010000059">
    <property type="protein sequence ID" value="KAG2202532.1"/>
    <property type="molecule type" value="Genomic_DNA"/>
</dbReference>
<evidence type="ECO:0000313" key="2">
    <source>
        <dbReference type="EMBL" id="KAG2202532.1"/>
    </source>
</evidence>
<dbReference type="AlphaFoldDB" id="A0A8H7R134"/>
<accession>A0A8H7R134</accession>
<proteinExistence type="predicted"/>
<evidence type="ECO:0000256" key="1">
    <source>
        <dbReference type="SAM" id="MobiDB-lite"/>
    </source>
</evidence>